<dbReference type="RefSeq" id="WP_165864051.1">
    <property type="nucleotide sequence ID" value="NZ_AP025739.1"/>
</dbReference>
<keyword evidence="4" id="KW-0238">DNA-binding</keyword>
<dbReference type="PANTHER" id="PTHR43133">
    <property type="entry name" value="RNA POLYMERASE ECF-TYPE SIGMA FACTO"/>
    <property type="match status" value="1"/>
</dbReference>
<proteinExistence type="inferred from homology"/>
<sequence>MHERRDWELLRAFVETNSQAAFAELTKRYLRLVYATCLREVGDRTQAEDVTQAVFLLLARKAPTFRSSIVLPSWLFDACKYASRNALRGERRRQMREQLMAREVSHTASEAADRVSDLCVGEALDKLAPIDRNVVLLRFICDYTLAETGAAIGISEEAARKRVNRALAKLRTTLTRAGAPLTVAAAAELVQVHHAHAMPANLEAKISEIVQTYASAPLAGAPIPLIAQGAQTAMTLAKVKTIAAITGGLILAGGGVYLAAAKAPHSPRTGKEPIANPAIADTHVAAFNCYLKMLRTYADLKSCTFTETAAGSGAMGMPYQINYAFQRPGKFNIVVTRDASSKRVLYANEKVWTVPEEAPNQASGQPLMKNYTPLMDCLIGAADVKEPFPEMMLDDTRADIDKVVAQDPKAKKMFVLGAPAVIGGVLTDTLFTPPRPDNKDDHGATTFSIGRADHLLYRVVSQDTSGRFPELNFTIDYSDIRVNSKIPANTFEFTPPNS</sequence>
<gene>
    <name evidence="6" type="ORF">CCAX7_29060</name>
</gene>
<dbReference type="InterPro" id="IPR036388">
    <property type="entry name" value="WH-like_DNA-bd_sf"/>
</dbReference>
<dbReference type="NCBIfam" id="TIGR02937">
    <property type="entry name" value="sigma70-ECF"/>
    <property type="match status" value="1"/>
</dbReference>
<evidence type="ECO:0000256" key="5">
    <source>
        <dbReference type="ARBA" id="ARBA00023163"/>
    </source>
</evidence>
<comment type="similarity">
    <text evidence="1">Belongs to the sigma-70 factor family. ECF subfamily.</text>
</comment>
<dbReference type="Pfam" id="PF04545">
    <property type="entry name" value="Sigma70_r4"/>
    <property type="match status" value="1"/>
</dbReference>
<dbReference type="Proteomes" id="UP000287394">
    <property type="component" value="Chromosome"/>
</dbReference>
<keyword evidence="7" id="KW-1185">Reference proteome</keyword>
<dbReference type="InterPro" id="IPR029046">
    <property type="entry name" value="LolA/LolB/LppX"/>
</dbReference>
<keyword evidence="2" id="KW-0805">Transcription regulation</keyword>
<protein>
    <submittedName>
        <fullName evidence="6">Uncharacterized protein</fullName>
    </submittedName>
</protein>
<dbReference type="AlphaFoldDB" id="A0A402CT56"/>
<dbReference type="GO" id="GO:0003677">
    <property type="term" value="F:DNA binding"/>
    <property type="evidence" value="ECO:0007669"/>
    <property type="project" value="UniProtKB-KW"/>
</dbReference>
<evidence type="ECO:0000313" key="7">
    <source>
        <dbReference type="Proteomes" id="UP000287394"/>
    </source>
</evidence>
<organism evidence="6 7">
    <name type="scientific">Capsulimonas corticalis</name>
    <dbReference type="NCBI Taxonomy" id="2219043"/>
    <lineage>
        <taxon>Bacteria</taxon>
        <taxon>Bacillati</taxon>
        <taxon>Armatimonadota</taxon>
        <taxon>Armatimonadia</taxon>
        <taxon>Capsulimonadales</taxon>
        <taxon>Capsulimonadaceae</taxon>
        <taxon>Capsulimonas</taxon>
    </lineage>
</organism>
<dbReference type="SUPFAM" id="SSF89392">
    <property type="entry name" value="Prokaryotic lipoproteins and lipoprotein localization factors"/>
    <property type="match status" value="1"/>
</dbReference>
<keyword evidence="3" id="KW-0731">Sigma factor</keyword>
<dbReference type="InterPro" id="IPR014284">
    <property type="entry name" value="RNA_pol_sigma-70_dom"/>
</dbReference>
<dbReference type="InterPro" id="IPR039425">
    <property type="entry name" value="RNA_pol_sigma-70-like"/>
</dbReference>
<dbReference type="Gene3D" id="1.10.1740.10">
    <property type="match status" value="1"/>
</dbReference>
<evidence type="ECO:0000256" key="3">
    <source>
        <dbReference type="ARBA" id="ARBA00023082"/>
    </source>
</evidence>
<dbReference type="SUPFAM" id="SSF88659">
    <property type="entry name" value="Sigma3 and sigma4 domains of RNA polymerase sigma factors"/>
    <property type="match status" value="1"/>
</dbReference>
<dbReference type="GO" id="GO:0006352">
    <property type="term" value="P:DNA-templated transcription initiation"/>
    <property type="evidence" value="ECO:0007669"/>
    <property type="project" value="InterPro"/>
</dbReference>
<dbReference type="FunCoup" id="A0A402CT56">
    <property type="interactions" value="36"/>
</dbReference>
<keyword evidence="5" id="KW-0804">Transcription</keyword>
<dbReference type="InterPro" id="IPR013325">
    <property type="entry name" value="RNA_pol_sigma_r2"/>
</dbReference>
<dbReference type="PANTHER" id="PTHR43133:SF8">
    <property type="entry name" value="RNA POLYMERASE SIGMA FACTOR HI_1459-RELATED"/>
    <property type="match status" value="1"/>
</dbReference>
<evidence type="ECO:0000256" key="1">
    <source>
        <dbReference type="ARBA" id="ARBA00010641"/>
    </source>
</evidence>
<dbReference type="InterPro" id="IPR013324">
    <property type="entry name" value="RNA_pol_sigma_r3/r4-like"/>
</dbReference>
<dbReference type="Gene3D" id="1.10.10.10">
    <property type="entry name" value="Winged helix-like DNA-binding domain superfamily/Winged helix DNA-binding domain"/>
    <property type="match status" value="1"/>
</dbReference>
<evidence type="ECO:0000313" key="6">
    <source>
        <dbReference type="EMBL" id="BDI30855.1"/>
    </source>
</evidence>
<evidence type="ECO:0000256" key="2">
    <source>
        <dbReference type="ARBA" id="ARBA00023015"/>
    </source>
</evidence>
<reference evidence="6 7" key="1">
    <citation type="journal article" date="2019" name="Int. J. Syst. Evol. Microbiol.">
        <title>Capsulimonas corticalis gen. nov., sp. nov., an aerobic capsulated bacterium, of a novel bacterial order, Capsulimonadales ord. nov., of the class Armatimonadia of the phylum Armatimonadetes.</title>
        <authorList>
            <person name="Li J."/>
            <person name="Kudo C."/>
            <person name="Tonouchi A."/>
        </authorList>
    </citation>
    <scope>NUCLEOTIDE SEQUENCE [LARGE SCALE GENOMIC DNA]</scope>
    <source>
        <strain evidence="6 7">AX-7</strain>
    </source>
</reference>
<dbReference type="EMBL" id="AP025739">
    <property type="protein sequence ID" value="BDI30855.1"/>
    <property type="molecule type" value="Genomic_DNA"/>
</dbReference>
<dbReference type="InterPro" id="IPR007630">
    <property type="entry name" value="RNA_pol_sigma70_r4"/>
</dbReference>
<dbReference type="GO" id="GO:0016987">
    <property type="term" value="F:sigma factor activity"/>
    <property type="evidence" value="ECO:0007669"/>
    <property type="project" value="UniProtKB-KW"/>
</dbReference>
<dbReference type="KEGG" id="ccot:CCAX7_29060"/>
<evidence type="ECO:0000256" key="4">
    <source>
        <dbReference type="ARBA" id="ARBA00023125"/>
    </source>
</evidence>
<name>A0A402CT56_9BACT</name>
<dbReference type="Pfam" id="PF04542">
    <property type="entry name" value="Sigma70_r2"/>
    <property type="match status" value="1"/>
</dbReference>
<dbReference type="InterPro" id="IPR007627">
    <property type="entry name" value="RNA_pol_sigma70_r2"/>
</dbReference>
<dbReference type="Gene3D" id="2.50.20.10">
    <property type="entry name" value="Lipoprotein localisation LolA/LolB/LppX"/>
    <property type="match status" value="1"/>
</dbReference>
<accession>A0A402CT56</accession>
<dbReference type="CDD" id="cd06171">
    <property type="entry name" value="Sigma70_r4"/>
    <property type="match status" value="1"/>
</dbReference>
<dbReference type="SUPFAM" id="SSF88946">
    <property type="entry name" value="Sigma2 domain of RNA polymerase sigma factors"/>
    <property type="match status" value="1"/>
</dbReference>